<proteinExistence type="predicted"/>
<protein>
    <submittedName>
        <fullName evidence="1">Membrane protein</fullName>
    </submittedName>
</protein>
<evidence type="ECO:0000313" key="2">
    <source>
        <dbReference type="Proteomes" id="UP000660862"/>
    </source>
</evidence>
<comment type="caution">
    <text evidence="1">The sequence shown here is derived from an EMBL/GenBank/DDBJ whole genome shotgun (WGS) entry which is preliminary data.</text>
</comment>
<keyword evidence="2" id="KW-1185">Reference proteome</keyword>
<dbReference type="Proteomes" id="UP000660862">
    <property type="component" value="Unassembled WGS sequence"/>
</dbReference>
<evidence type="ECO:0000313" key="1">
    <source>
        <dbReference type="EMBL" id="GGG82482.1"/>
    </source>
</evidence>
<dbReference type="EMBL" id="BMER01000001">
    <property type="protein sequence ID" value="GGG82482.1"/>
    <property type="molecule type" value="Genomic_DNA"/>
</dbReference>
<reference evidence="1" key="1">
    <citation type="journal article" date="2014" name="Int. J. Syst. Evol. Microbiol.">
        <title>Complete genome sequence of Corynebacterium casei LMG S-19264T (=DSM 44701T), isolated from a smear-ripened cheese.</title>
        <authorList>
            <consortium name="US DOE Joint Genome Institute (JGI-PGF)"/>
            <person name="Walter F."/>
            <person name="Albersmeier A."/>
            <person name="Kalinowski J."/>
            <person name="Ruckert C."/>
        </authorList>
    </citation>
    <scope>NUCLEOTIDE SEQUENCE</scope>
    <source>
        <strain evidence="1">CGMCC 1.12195</strain>
    </source>
</reference>
<name>A0A917M7F0_9SPHI</name>
<organism evidence="1 2">
    <name type="scientific">Parapedobacter pyrenivorans</name>
    <dbReference type="NCBI Taxonomy" id="1305674"/>
    <lineage>
        <taxon>Bacteria</taxon>
        <taxon>Pseudomonadati</taxon>
        <taxon>Bacteroidota</taxon>
        <taxon>Sphingobacteriia</taxon>
        <taxon>Sphingobacteriales</taxon>
        <taxon>Sphingobacteriaceae</taxon>
        <taxon>Parapedobacter</taxon>
    </lineage>
</organism>
<accession>A0A917M7F0</accession>
<reference evidence="1" key="2">
    <citation type="submission" date="2020-09" db="EMBL/GenBank/DDBJ databases">
        <authorList>
            <person name="Sun Q."/>
            <person name="Zhou Y."/>
        </authorList>
    </citation>
    <scope>NUCLEOTIDE SEQUENCE</scope>
    <source>
        <strain evidence="1">CGMCC 1.12195</strain>
    </source>
</reference>
<gene>
    <name evidence="1" type="ORF">GCM10007415_14220</name>
</gene>
<sequence length="384" mass="43408">MGVILRCLFCLVIGGTVLSGFAQERKSIWEHKLIKRFISSEKDSTRSAGFVVVPALGYAQETGLEFGLAGVYNFYLNKADSTIRTSNVTFIGTFTTERQTNIKLESDIWTTGNRYHYISELRFRNFPFNFYGLGNETAAQDEDVVLMQLIRIRLEGERRVAANYYAGLNMAYERFAFSDKEAGGIFENASPYGQRGGYHLLFGFSQLFDTRNRNTYTTDGYYARAKYMYSPGFGGGSNFQGSVVDIDLRGFFPLSGTLTLGLNAHYKTSFGNRIPFYVYQELGGDMMMRGYYTGRYRDRSLLAAQSELRYRFHPRVGMAGFVGTGSTFSHGLAHARFVPSFGGGLRYFFDLEHNSSIRLDYGFGEQRPGEKRQGGFYLSLSEAF</sequence>
<dbReference type="AlphaFoldDB" id="A0A917M7F0"/>
<dbReference type="RefSeq" id="WP_188505197.1">
    <property type="nucleotide sequence ID" value="NZ_BMER01000001.1"/>
</dbReference>
<dbReference type="Gene3D" id="2.40.160.50">
    <property type="entry name" value="membrane protein fhac: a member of the omp85/tpsb transporter family"/>
    <property type="match status" value="1"/>
</dbReference>